<accession>A0A8H5CXW5</accession>
<dbReference type="PANTHER" id="PTHR21310:SF13">
    <property type="entry name" value="AMINOGLYCOSIDE PHOSPHOTRANSFERASE DOMAIN-CONTAINING PROTEIN"/>
    <property type="match status" value="1"/>
</dbReference>
<feature type="region of interest" description="Disordered" evidence="1">
    <location>
        <begin position="431"/>
        <end position="451"/>
    </location>
</feature>
<evidence type="ECO:0000313" key="2">
    <source>
        <dbReference type="EMBL" id="KAF5349141.1"/>
    </source>
</evidence>
<evidence type="ECO:0000313" key="3">
    <source>
        <dbReference type="Proteomes" id="UP000559027"/>
    </source>
</evidence>
<feature type="region of interest" description="Disordered" evidence="1">
    <location>
        <begin position="1"/>
        <end position="44"/>
    </location>
</feature>
<sequence length="802" mass="89124">MGHPYLENQCHSRGNLNLDVGKTNKGKQVNMEELPASRVSSTEGPVRLRGGLILQPLNPVRDLEQSTADKPNSASQLKPTTNTFVMPRNGNNLSLNLHHGAQKPPHPKKRPRQETTKPALVWDWDIEHEDRKREKNADASLRGAAPFEVDRRALKDVVREKIGLEVGRIRFLSAGTFHKAYLITLVNYEEIVARVARRYMPRLKVESEVATMQYLREKTNVPVPIVYHYDSNPYNRLGGEFILMSKAPGIPLAKVFHTLSYDELIQLVKNTARIVVPLFAHRFPKIGSLYSGSSPRSALSSGIPTPKASFHNAAYPFSVIQPMSPIPAAPTPKPSFTSLAITPTPSNTNPGTGFHVGPIISWPFFGSNRGHLSHPGEIDRGPWSSTDAYLSSCANREIQGVISENEGRSAPHRLHLDPHEVVSSWHHRLKAVPGDESDDSDEYDLEESEEEWEGPGNAMYRDYRRMQRSTFLFTHMAQREKAVRREMGRWMGVMEKLNKLVERDGESDQPGEFGIDCHDLSLENVFVDEVDHTKVTCIIDWESTTTRPLWHCAHLPAFAQSSPFVSKLFRKAVAELPRDSSVKLPPGSVHTSVESLCREWLYYESAGMKLRMAHRCAEWDGWEEGLVESILGPAELEEEWFKFDPRSPSIANAEGNDFNSGPQALDDDTLTNTAGGNSTRKGKLGQERRRASSSESSRSRRSSLSSISLGGGKVSSKLPFVDEQKKEQMLDTTGDICGGRGGELGRRLEAWLSVNTPNDRGGRNGSGGGGDDSGRGRAIGVVGAVLNKERWLEGERTVVALD</sequence>
<dbReference type="EMBL" id="JAACJO010000017">
    <property type="protein sequence ID" value="KAF5349141.1"/>
    <property type="molecule type" value="Genomic_DNA"/>
</dbReference>
<dbReference type="Proteomes" id="UP000559027">
    <property type="component" value="Unassembled WGS sequence"/>
</dbReference>
<organism evidence="2 3">
    <name type="scientific">Leucocoprinus leucothites</name>
    <dbReference type="NCBI Taxonomy" id="201217"/>
    <lineage>
        <taxon>Eukaryota</taxon>
        <taxon>Fungi</taxon>
        <taxon>Dikarya</taxon>
        <taxon>Basidiomycota</taxon>
        <taxon>Agaricomycotina</taxon>
        <taxon>Agaricomycetes</taxon>
        <taxon>Agaricomycetidae</taxon>
        <taxon>Agaricales</taxon>
        <taxon>Agaricineae</taxon>
        <taxon>Agaricaceae</taxon>
        <taxon>Leucocoprinus</taxon>
    </lineage>
</organism>
<feature type="region of interest" description="Disordered" evidence="1">
    <location>
        <begin position="57"/>
        <end position="117"/>
    </location>
</feature>
<dbReference type="AlphaFoldDB" id="A0A8H5CXW5"/>
<dbReference type="InterPro" id="IPR051678">
    <property type="entry name" value="AGP_Transferase"/>
</dbReference>
<dbReference type="InterPro" id="IPR011009">
    <property type="entry name" value="Kinase-like_dom_sf"/>
</dbReference>
<feature type="region of interest" description="Disordered" evidence="1">
    <location>
        <begin position="651"/>
        <end position="710"/>
    </location>
</feature>
<keyword evidence="3" id="KW-1185">Reference proteome</keyword>
<dbReference type="OrthoDB" id="10003767at2759"/>
<evidence type="ECO:0000256" key="1">
    <source>
        <dbReference type="SAM" id="MobiDB-lite"/>
    </source>
</evidence>
<dbReference type="Gene3D" id="3.30.200.20">
    <property type="entry name" value="Phosphorylase Kinase, domain 1"/>
    <property type="match status" value="1"/>
</dbReference>
<feature type="compositionally biased region" description="Polar residues" evidence="1">
    <location>
        <begin position="670"/>
        <end position="679"/>
    </location>
</feature>
<proteinExistence type="predicted"/>
<feature type="region of interest" description="Disordered" evidence="1">
    <location>
        <begin position="754"/>
        <end position="776"/>
    </location>
</feature>
<name>A0A8H5CXW5_9AGAR</name>
<protein>
    <recommendedName>
        <fullName evidence="4">Aminoglycoside phosphotransferase domain-containing protein</fullName>
    </recommendedName>
</protein>
<comment type="caution">
    <text evidence="2">The sequence shown here is derived from an EMBL/GenBank/DDBJ whole genome shotgun (WGS) entry which is preliminary data.</text>
</comment>
<gene>
    <name evidence="2" type="ORF">D9756_009427</name>
</gene>
<evidence type="ECO:0008006" key="4">
    <source>
        <dbReference type="Google" id="ProtNLM"/>
    </source>
</evidence>
<feature type="compositionally biased region" description="Polar residues" evidence="1">
    <location>
        <begin position="65"/>
        <end position="84"/>
    </location>
</feature>
<feature type="compositionally biased region" description="Low complexity" evidence="1">
    <location>
        <begin position="89"/>
        <end position="99"/>
    </location>
</feature>
<reference evidence="2 3" key="1">
    <citation type="journal article" date="2020" name="ISME J.">
        <title>Uncovering the hidden diversity of litter-decomposition mechanisms in mushroom-forming fungi.</title>
        <authorList>
            <person name="Floudas D."/>
            <person name="Bentzer J."/>
            <person name="Ahren D."/>
            <person name="Johansson T."/>
            <person name="Persson P."/>
            <person name="Tunlid A."/>
        </authorList>
    </citation>
    <scope>NUCLEOTIDE SEQUENCE [LARGE SCALE GENOMIC DNA]</scope>
    <source>
        <strain evidence="2 3">CBS 146.42</strain>
    </source>
</reference>
<dbReference type="SUPFAM" id="SSF56112">
    <property type="entry name" value="Protein kinase-like (PK-like)"/>
    <property type="match status" value="1"/>
</dbReference>
<dbReference type="PANTHER" id="PTHR21310">
    <property type="entry name" value="AMINOGLYCOSIDE PHOSPHOTRANSFERASE-RELATED-RELATED"/>
    <property type="match status" value="1"/>
</dbReference>
<feature type="compositionally biased region" description="Acidic residues" evidence="1">
    <location>
        <begin position="435"/>
        <end position="451"/>
    </location>
</feature>